<evidence type="ECO:0000256" key="4">
    <source>
        <dbReference type="ARBA" id="ARBA00012173"/>
    </source>
</evidence>
<evidence type="ECO:0000256" key="2">
    <source>
        <dbReference type="ARBA" id="ARBA00004950"/>
    </source>
</evidence>
<dbReference type="InterPro" id="IPR036188">
    <property type="entry name" value="FAD/NAD-bd_sf"/>
</dbReference>
<dbReference type="UniPathway" id="UPA00253">
    <property type="reaction ID" value="UER00326"/>
</dbReference>
<evidence type="ECO:0000256" key="5">
    <source>
        <dbReference type="ARBA" id="ARBA00022630"/>
    </source>
</evidence>
<keyword evidence="7" id="KW-0274">FAD</keyword>
<evidence type="ECO:0000256" key="3">
    <source>
        <dbReference type="ARBA" id="ARBA00008562"/>
    </source>
</evidence>
<dbReference type="Gene3D" id="3.50.50.60">
    <property type="entry name" value="FAD/NAD(P)-binding domain"/>
    <property type="match status" value="1"/>
</dbReference>
<dbReference type="PANTHER" id="PTHR42716">
    <property type="entry name" value="L-ASPARTATE OXIDASE"/>
    <property type="match status" value="1"/>
</dbReference>
<dbReference type="SUPFAM" id="SSF51905">
    <property type="entry name" value="FAD/NAD(P)-binding domain"/>
    <property type="match status" value="1"/>
</dbReference>
<evidence type="ECO:0000256" key="1">
    <source>
        <dbReference type="ARBA" id="ARBA00001974"/>
    </source>
</evidence>
<comment type="cofactor">
    <cofactor evidence="1">
        <name>FAD</name>
        <dbReference type="ChEBI" id="CHEBI:57692"/>
    </cofactor>
</comment>
<dbReference type="InterPro" id="IPR003953">
    <property type="entry name" value="FAD-dep_OxRdtase_2_FAD-bd"/>
</dbReference>
<proteinExistence type="inferred from homology"/>
<evidence type="ECO:0000256" key="9">
    <source>
        <dbReference type="ARBA" id="ARBA00048305"/>
    </source>
</evidence>
<dbReference type="KEGG" id="ipo:Ilyop_2324"/>
<dbReference type="Proteomes" id="UP000006875">
    <property type="component" value="Plasmid pILYOP01"/>
</dbReference>
<evidence type="ECO:0000256" key="6">
    <source>
        <dbReference type="ARBA" id="ARBA00022642"/>
    </source>
</evidence>
<evidence type="ECO:0000313" key="12">
    <source>
        <dbReference type="Proteomes" id="UP000006875"/>
    </source>
</evidence>
<evidence type="ECO:0000259" key="10">
    <source>
        <dbReference type="Pfam" id="PF00890"/>
    </source>
</evidence>
<comment type="catalytic activity">
    <reaction evidence="9">
        <text>L-aspartate + O2 = iminosuccinate + H2O2</text>
        <dbReference type="Rhea" id="RHEA:25876"/>
        <dbReference type="ChEBI" id="CHEBI:15379"/>
        <dbReference type="ChEBI" id="CHEBI:16240"/>
        <dbReference type="ChEBI" id="CHEBI:29991"/>
        <dbReference type="ChEBI" id="CHEBI:77875"/>
        <dbReference type="EC" id="1.4.3.16"/>
    </reaction>
    <physiologicalReaction direction="left-to-right" evidence="9">
        <dbReference type="Rhea" id="RHEA:25877"/>
    </physiologicalReaction>
</comment>
<keyword evidence="8" id="KW-0560">Oxidoreductase</keyword>
<dbReference type="GO" id="GO:0034628">
    <property type="term" value="P:'de novo' NAD+ biosynthetic process from L-aspartate"/>
    <property type="evidence" value="ECO:0007669"/>
    <property type="project" value="TreeGrafter"/>
</dbReference>
<dbReference type="EMBL" id="CP002282">
    <property type="protein sequence ID" value="ADO84084.1"/>
    <property type="molecule type" value="Genomic_DNA"/>
</dbReference>
<dbReference type="SUPFAM" id="SSF56425">
    <property type="entry name" value="Succinate dehydrogenase/fumarate reductase flavoprotein, catalytic domain"/>
    <property type="match status" value="1"/>
</dbReference>
<keyword evidence="6" id="KW-0662">Pyridine nucleotide biosynthesis</keyword>
<name>E3HD84_ILYPC</name>
<dbReference type="EC" id="1.4.3.16" evidence="4"/>
<dbReference type="PANTHER" id="PTHR42716:SF2">
    <property type="entry name" value="L-ASPARTATE OXIDASE, CHLOROPLASTIC"/>
    <property type="match status" value="1"/>
</dbReference>
<sequence>MSSLKTDVLIVGSGIGGLYTALNLDAQLNITIVTNSKIRDCNSYLAQGGVTTVIPDDEDSFIEDTLAAGHFKNNHETLKIVARESWKNIKTLIDMGAEFQKNENGELKFTKEAAHSKKRILFHGSETGKMIMETLIENIEKRENITILEDSELLDLKIFKNSVYGGFFRSKNKNFSVDSKIVVLATGGIGGLFKNSTNHENIKGISLALAQRHNIEAKDIECIQLHPTALDDSSKKRLFLLSEALRGEGAVIRDAKGERFVDELLPRDKVTESIIKRKNNNNNYQIYLDATELDSDYIKNRFEGIYNECFERGYDITTDLIPISPAQHYFMGGIKTNLKGRSSCQYLYVVGEAACTGLHGKNRLASNSLLEALVFGRKAASDINIHIKDITLTENLASEDEWCPEKAAREIIIRHRGDLKNELRHY</sequence>
<evidence type="ECO:0000256" key="7">
    <source>
        <dbReference type="ARBA" id="ARBA00022827"/>
    </source>
</evidence>
<geneLocation type="plasmid" evidence="11 12">
    <name>pILYOP01</name>
</geneLocation>
<keyword evidence="11" id="KW-0614">Plasmid</keyword>
<comment type="pathway">
    <text evidence="2">Cofactor biosynthesis; NAD(+) biosynthesis; iminoaspartate from L-aspartate (oxidase route): step 1/1.</text>
</comment>
<dbReference type="GO" id="GO:0008734">
    <property type="term" value="F:L-aspartate oxidase activity"/>
    <property type="evidence" value="ECO:0007669"/>
    <property type="project" value="UniProtKB-EC"/>
</dbReference>
<dbReference type="AlphaFoldDB" id="E3HD84"/>
<keyword evidence="12" id="KW-1185">Reference proteome</keyword>
<organism evidence="11 12">
    <name type="scientific">Ilyobacter polytropus (strain ATCC 51220 / DSM 2926 / LMG 16218 / CuHBu1)</name>
    <dbReference type="NCBI Taxonomy" id="572544"/>
    <lineage>
        <taxon>Bacteria</taxon>
        <taxon>Fusobacteriati</taxon>
        <taxon>Fusobacteriota</taxon>
        <taxon>Fusobacteriia</taxon>
        <taxon>Fusobacteriales</taxon>
        <taxon>Fusobacteriaceae</taxon>
        <taxon>Ilyobacter</taxon>
    </lineage>
</organism>
<reference evidence="11 12" key="1">
    <citation type="journal article" date="2010" name="Stand. Genomic Sci.">
        <title>Complete genome sequence of Ilyobacter polytropus type strain (CuHbu1).</title>
        <authorList>
            <person name="Sikorski J."/>
            <person name="Chertkov O."/>
            <person name="Lapidus A."/>
            <person name="Nolan M."/>
            <person name="Lucas S."/>
            <person name="Del Rio T.G."/>
            <person name="Tice H."/>
            <person name="Cheng J.F."/>
            <person name="Tapia R."/>
            <person name="Han C."/>
            <person name="Goodwin L."/>
            <person name="Pitluck S."/>
            <person name="Liolios K."/>
            <person name="Ivanova N."/>
            <person name="Mavromatis K."/>
            <person name="Mikhailova N."/>
            <person name="Pati A."/>
            <person name="Chen A."/>
            <person name="Palaniappan K."/>
            <person name="Land M."/>
            <person name="Hauser L."/>
            <person name="Chang Y.J."/>
            <person name="Jeffries C.D."/>
            <person name="Brambilla E."/>
            <person name="Yasawong M."/>
            <person name="Rohde M."/>
            <person name="Pukall R."/>
            <person name="Spring S."/>
            <person name="Goker M."/>
            <person name="Woyke T."/>
            <person name="Bristow J."/>
            <person name="Eisen J.A."/>
            <person name="Markowitz V."/>
            <person name="Hugenholtz P."/>
            <person name="Kyrpides N.C."/>
            <person name="Klenk H.P."/>
        </authorList>
    </citation>
    <scope>NUCLEOTIDE SEQUENCE [LARGE SCALE GENOMIC DNA]</scope>
    <source>
        <strain evidence="12">ATCC 51220 / DSM 2926 / LMG 16218 / CuHBu1</strain>
        <plasmid evidence="12">pILYOP01</plasmid>
    </source>
</reference>
<dbReference type="InterPro" id="IPR027477">
    <property type="entry name" value="Succ_DH/fumarate_Rdtase_cat_sf"/>
</dbReference>
<dbReference type="Gene3D" id="3.90.700.10">
    <property type="entry name" value="Succinate dehydrogenase/fumarate reductase flavoprotein, catalytic domain"/>
    <property type="match status" value="1"/>
</dbReference>
<dbReference type="Pfam" id="PF00890">
    <property type="entry name" value="FAD_binding_2"/>
    <property type="match status" value="1"/>
</dbReference>
<comment type="similarity">
    <text evidence="3">Belongs to the FAD-dependent oxidoreductase 2 family. NadB subfamily.</text>
</comment>
<keyword evidence="5" id="KW-0285">Flavoprotein</keyword>
<dbReference type="RefSeq" id="WP_013388743.1">
    <property type="nucleotide sequence ID" value="NC_014633.1"/>
</dbReference>
<evidence type="ECO:0000313" key="11">
    <source>
        <dbReference type="EMBL" id="ADO84084.1"/>
    </source>
</evidence>
<dbReference type="NCBIfam" id="NF004820">
    <property type="entry name" value="PRK06175.1"/>
    <property type="match status" value="1"/>
</dbReference>
<dbReference type="HOGENOM" id="CLU_014312_3_1_0"/>
<feature type="domain" description="FAD-dependent oxidoreductase 2 FAD-binding" evidence="10">
    <location>
        <begin position="7"/>
        <end position="369"/>
    </location>
</feature>
<protein>
    <recommendedName>
        <fullName evidence="4">L-aspartate oxidase</fullName>
        <ecNumber evidence="4">1.4.3.16</ecNumber>
    </recommendedName>
</protein>
<gene>
    <name evidence="11" type="ordered locus">Ilyop_2324</name>
</gene>
<dbReference type="InterPro" id="IPR005288">
    <property type="entry name" value="NadB"/>
</dbReference>
<evidence type="ECO:0000256" key="8">
    <source>
        <dbReference type="ARBA" id="ARBA00023002"/>
    </source>
</evidence>
<accession>E3HD84</accession>